<proteinExistence type="predicted"/>
<dbReference type="InterPro" id="IPR002078">
    <property type="entry name" value="Sigma_54_int"/>
</dbReference>
<feature type="transmembrane region" description="Helical" evidence="6">
    <location>
        <begin position="37"/>
        <end position="56"/>
    </location>
</feature>
<dbReference type="GO" id="GO:0006355">
    <property type="term" value="P:regulation of DNA-templated transcription"/>
    <property type="evidence" value="ECO:0007669"/>
    <property type="project" value="InterPro"/>
</dbReference>
<reference evidence="9" key="1">
    <citation type="journal article" date="2019" name="PLoS Negl. Trop. Dis.">
        <title>Revisiting the worldwide diversity of Leptospira species in the environment.</title>
        <authorList>
            <person name="Vincent A.T."/>
            <person name="Schiettekatte O."/>
            <person name="Bourhy P."/>
            <person name="Veyrier F.J."/>
            <person name="Picardeau M."/>
        </authorList>
    </citation>
    <scope>NUCLEOTIDE SEQUENCE [LARGE SCALE GENOMIC DNA]</scope>
    <source>
        <strain evidence="9">201702455</strain>
    </source>
</reference>
<dbReference type="PROSITE" id="PS00676">
    <property type="entry name" value="SIGMA54_INTERACT_2"/>
    <property type="match status" value="1"/>
</dbReference>
<dbReference type="InterPro" id="IPR058031">
    <property type="entry name" value="AAA_lid_NorR"/>
</dbReference>
<dbReference type="InterPro" id="IPR002197">
    <property type="entry name" value="HTH_Fis"/>
</dbReference>
<dbReference type="PROSITE" id="PS50885">
    <property type="entry name" value="HAMP"/>
    <property type="match status" value="1"/>
</dbReference>
<feature type="transmembrane region" description="Helical" evidence="6">
    <location>
        <begin position="136"/>
        <end position="159"/>
    </location>
</feature>
<dbReference type="GO" id="GO:0043565">
    <property type="term" value="F:sequence-specific DNA binding"/>
    <property type="evidence" value="ECO:0007669"/>
    <property type="project" value="InterPro"/>
</dbReference>
<evidence type="ECO:0000259" key="8">
    <source>
        <dbReference type="PROSITE" id="PS50885"/>
    </source>
</evidence>
<feature type="transmembrane region" description="Helical" evidence="6">
    <location>
        <begin position="97"/>
        <end position="116"/>
    </location>
</feature>
<dbReference type="FunFam" id="3.40.50.300:FF:000006">
    <property type="entry name" value="DNA-binding transcriptional regulator NtrC"/>
    <property type="match status" value="1"/>
</dbReference>
<keyword evidence="6" id="KW-1133">Transmembrane helix</keyword>
<keyword evidence="3" id="KW-0805">Transcription regulation</keyword>
<dbReference type="SUPFAM" id="SSF158472">
    <property type="entry name" value="HAMP domain-like"/>
    <property type="match status" value="1"/>
</dbReference>
<dbReference type="Pfam" id="PF02954">
    <property type="entry name" value="HTH_8"/>
    <property type="match status" value="1"/>
</dbReference>
<dbReference type="AlphaFoldDB" id="A0A4R9K3C8"/>
<feature type="coiled-coil region" evidence="5">
    <location>
        <begin position="409"/>
        <end position="436"/>
    </location>
</feature>
<comment type="caution">
    <text evidence="9">The sequence shown here is derived from an EMBL/GenBank/DDBJ whole genome shotgun (WGS) entry which is preliminary data.</text>
</comment>
<protein>
    <submittedName>
        <fullName evidence="9">HAMP domain-containing protein</fullName>
    </submittedName>
</protein>
<keyword evidence="2" id="KW-0067">ATP-binding</keyword>
<dbReference type="Gene3D" id="6.10.340.10">
    <property type="match status" value="1"/>
</dbReference>
<feature type="domain" description="Sigma-54 factor interaction" evidence="7">
    <location>
        <begin position="455"/>
        <end position="684"/>
    </location>
</feature>
<feature type="transmembrane region" description="Helical" evidence="6">
    <location>
        <begin position="68"/>
        <end position="85"/>
    </location>
</feature>
<keyword evidence="6" id="KW-0472">Membrane</keyword>
<dbReference type="Pfam" id="PF00158">
    <property type="entry name" value="Sigma54_activat"/>
    <property type="match status" value="1"/>
</dbReference>
<dbReference type="InterPro" id="IPR025662">
    <property type="entry name" value="Sigma_54_int_dom_ATP-bd_1"/>
</dbReference>
<dbReference type="Gene3D" id="1.10.10.60">
    <property type="entry name" value="Homeodomain-like"/>
    <property type="match status" value="1"/>
</dbReference>
<feature type="transmembrane region" description="Helical" evidence="6">
    <location>
        <begin position="171"/>
        <end position="191"/>
    </location>
</feature>
<evidence type="ECO:0000256" key="4">
    <source>
        <dbReference type="ARBA" id="ARBA00023163"/>
    </source>
</evidence>
<dbReference type="SUPFAM" id="SSF46689">
    <property type="entry name" value="Homeodomain-like"/>
    <property type="match status" value="1"/>
</dbReference>
<dbReference type="OrthoDB" id="9771372at2"/>
<organism evidence="9 10">
    <name type="scientific">Leptospira sarikeiensis</name>
    <dbReference type="NCBI Taxonomy" id="2484943"/>
    <lineage>
        <taxon>Bacteria</taxon>
        <taxon>Pseudomonadati</taxon>
        <taxon>Spirochaetota</taxon>
        <taxon>Spirochaetia</taxon>
        <taxon>Leptospirales</taxon>
        <taxon>Leptospiraceae</taxon>
        <taxon>Leptospira</taxon>
    </lineage>
</organism>
<dbReference type="Pfam" id="PF25601">
    <property type="entry name" value="AAA_lid_14"/>
    <property type="match status" value="1"/>
</dbReference>
<evidence type="ECO:0000256" key="5">
    <source>
        <dbReference type="SAM" id="Coils"/>
    </source>
</evidence>
<feature type="transmembrane region" description="Helical" evidence="6">
    <location>
        <begin position="6"/>
        <end position="25"/>
    </location>
</feature>
<dbReference type="GO" id="GO:0007165">
    <property type="term" value="P:signal transduction"/>
    <property type="evidence" value="ECO:0007669"/>
    <property type="project" value="InterPro"/>
</dbReference>
<feature type="transmembrane region" description="Helical" evidence="6">
    <location>
        <begin position="203"/>
        <end position="226"/>
    </location>
</feature>
<dbReference type="PROSITE" id="PS50045">
    <property type="entry name" value="SIGMA54_INTERACT_4"/>
    <property type="match status" value="1"/>
</dbReference>
<evidence type="ECO:0000256" key="1">
    <source>
        <dbReference type="ARBA" id="ARBA00022741"/>
    </source>
</evidence>
<gene>
    <name evidence="9" type="ORF">EHQ64_12060</name>
</gene>
<sequence>MYLQFLTLSFLIAVLLCILGVVYCLGVKNKISGIRELMLSFICLVFLYSACVYASIEIEPIGSLHRWVTVAAALFAAVFYQRFFLKFPSAIYPKISNYLFKIQLSIAASISLWFVWETKDAVKTFRFNGQYWDLTAVFPGRVVAVFSLFLAVSVILIASIQIIRNKDHKRIALVGILGSFFLNFLIPTIYLTLFRLGQVTAEVFVNALAISVISGFFVFHIFFVSYGGHKTSLTVRILTIVLAMALSVTQVMSGGLSKAIENEYDSLQISILQNYNPKSIQKDSVFFSKVGENTEKSGLIAADLGVRSYLLGSSGKPILVYQNFEKNTEMGLEYSSYREFVHKYVMDWAVRLFLGLCVLIFGFLVFMKISILNPLFELLKGLDRVEGGELSVEVAVRSKDEIGLLTQAFNAMVRSIREARQELQQYTSNLERTILERDSIYDAVPQEKILSNKTLIYASRSMQAVVDRVERISGREQPVLITGETGTGKEIIAGLLHELGRGKESPFVPINCAAVPANLWESQIFGHVKGAFTDAKSDYGGLVAEAAGGTLFFDEVGEMPLEIQPKILRLLQERKYKQVGGRTELKAECRTIFATHRNLRSMVSKGTFREDLYYRINVFEIGIPPLRERRSDIPFLANRFVEHYSKQMELDKPNISEEVMDLFLEFPWSGNIRELENCIIRTLADLKGDMIKISDLPTELMEAKSHTREEMSNMPVTNGTYTAGFESLVSMYSRRLIETALQKCKGNKSEAARLLKISRGKLQYQMRMLDME</sequence>
<dbReference type="Proteomes" id="UP000297762">
    <property type="component" value="Unassembled WGS sequence"/>
</dbReference>
<evidence type="ECO:0000256" key="2">
    <source>
        <dbReference type="ARBA" id="ARBA00022840"/>
    </source>
</evidence>
<feature type="domain" description="HAMP" evidence="8">
    <location>
        <begin position="369"/>
        <end position="421"/>
    </location>
</feature>
<dbReference type="GO" id="GO:0016020">
    <property type="term" value="C:membrane"/>
    <property type="evidence" value="ECO:0007669"/>
    <property type="project" value="InterPro"/>
</dbReference>
<keyword evidence="10" id="KW-1185">Reference proteome</keyword>
<evidence type="ECO:0000256" key="6">
    <source>
        <dbReference type="SAM" id="Phobius"/>
    </source>
</evidence>
<dbReference type="PROSITE" id="PS00675">
    <property type="entry name" value="SIGMA54_INTERACT_1"/>
    <property type="match status" value="1"/>
</dbReference>
<dbReference type="InterPro" id="IPR027417">
    <property type="entry name" value="P-loop_NTPase"/>
</dbReference>
<dbReference type="CDD" id="cd06225">
    <property type="entry name" value="HAMP"/>
    <property type="match status" value="1"/>
</dbReference>
<evidence type="ECO:0000259" key="7">
    <source>
        <dbReference type="PROSITE" id="PS50045"/>
    </source>
</evidence>
<feature type="transmembrane region" description="Helical" evidence="6">
    <location>
        <begin position="348"/>
        <end position="367"/>
    </location>
</feature>
<keyword evidence="4" id="KW-0804">Transcription</keyword>
<dbReference type="PRINTS" id="PR01590">
    <property type="entry name" value="HTHFIS"/>
</dbReference>
<dbReference type="Gene3D" id="3.40.50.300">
    <property type="entry name" value="P-loop containing nucleotide triphosphate hydrolases"/>
    <property type="match status" value="1"/>
</dbReference>
<dbReference type="PANTHER" id="PTHR32071">
    <property type="entry name" value="TRANSCRIPTIONAL REGULATORY PROTEIN"/>
    <property type="match status" value="1"/>
</dbReference>
<dbReference type="InterPro" id="IPR009057">
    <property type="entry name" value="Homeodomain-like_sf"/>
</dbReference>
<dbReference type="CDD" id="cd00009">
    <property type="entry name" value="AAA"/>
    <property type="match status" value="1"/>
</dbReference>
<dbReference type="Gene3D" id="1.10.8.60">
    <property type="match status" value="1"/>
</dbReference>
<accession>A0A4R9K3C8</accession>
<dbReference type="Pfam" id="PF00672">
    <property type="entry name" value="HAMP"/>
    <property type="match status" value="1"/>
</dbReference>
<keyword evidence="5" id="KW-0175">Coiled coil</keyword>
<evidence type="ECO:0000256" key="3">
    <source>
        <dbReference type="ARBA" id="ARBA00023015"/>
    </source>
</evidence>
<dbReference type="GO" id="GO:0005524">
    <property type="term" value="F:ATP binding"/>
    <property type="evidence" value="ECO:0007669"/>
    <property type="project" value="UniProtKB-KW"/>
</dbReference>
<name>A0A4R9K3C8_9LEPT</name>
<keyword evidence="6" id="KW-0812">Transmembrane</keyword>
<dbReference type="SMART" id="SM00304">
    <property type="entry name" value="HAMP"/>
    <property type="match status" value="1"/>
</dbReference>
<dbReference type="InterPro" id="IPR003660">
    <property type="entry name" value="HAMP_dom"/>
</dbReference>
<dbReference type="EMBL" id="RQGF01000028">
    <property type="protein sequence ID" value="TGL60559.1"/>
    <property type="molecule type" value="Genomic_DNA"/>
</dbReference>
<keyword evidence="1" id="KW-0547">Nucleotide-binding</keyword>
<evidence type="ECO:0000313" key="10">
    <source>
        <dbReference type="Proteomes" id="UP000297762"/>
    </source>
</evidence>
<dbReference type="InterPro" id="IPR025943">
    <property type="entry name" value="Sigma_54_int_dom_ATP-bd_2"/>
</dbReference>
<evidence type="ECO:0000313" key="9">
    <source>
        <dbReference type="EMBL" id="TGL60559.1"/>
    </source>
</evidence>
<dbReference type="SMART" id="SM00382">
    <property type="entry name" value="AAA"/>
    <property type="match status" value="1"/>
</dbReference>
<dbReference type="SUPFAM" id="SSF52540">
    <property type="entry name" value="P-loop containing nucleoside triphosphate hydrolases"/>
    <property type="match status" value="1"/>
</dbReference>
<dbReference type="InterPro" id="IPR003593">
    <property type="entry name" value="AAA+_ATPase"/>
</dbReference>